<accession>A0A1X7HB92</accession>
<feature type="transmembrane region" description="Helical" evidence="1">
    <location>
        <begin position="12"/>
        <end position="29"/>
    </location>
</feature>
<reference evidence="2 3" key="1">
    <citation type="submission" date="2017-04" db="EMBL/GenBank/DDBJ databases">
        <authorList>
            <person name="Afonso C.L."/>
            <person name="Miller P.J."/>
            <person name="Scott M.A."/>
            <person name="Spackman E."/>
            <person name="Goraichik I."/>
            <person name="Dimitrov K.M."/>
            <person name="Suarez D.L."/>
            <person name="Swayne D.E."/>
        </authorList>
    </citation>
    <scope>NUCLEOTIDE SEQUENCE [LARGE SCALE GENOMIC DNA]</scope>
    <source>
        <strain evidence="2 3">N3/975</strain>
    </source>
</reference>
<keyword evidence="1" id="KW-1133">Transmembrane helix</keyword>
<keyword evidence="1" id="KW-0472">Membrane</keyword>
<dbReference type="RefSeq" id="WP_208919238.1">
    <property type="nucleotide sequence ID" value="NZ_LT840184.1"/>
</dbReference>
<dbReference type="Proteomes" id="UP000192940">
    <property type="component" value="Chromosome I"/>
</dbReference>
<proteinExistence type="predicted"/>
<protein>
    <submittedName>
        <fullName evidence="2">Uncharacterized protein</fullName>
    </submittedName>
</protein>
<keyword evidence="3" id="KW-1185">Reference proteome</keyword>
<organism evidence="2 3">
    <name type="scientific">Paenibacillus uliginis N3/975</name>
    <dbReference type="NCBI Taxonomy" id="1313296"/>
    <lineage>
        <taxon>Bacteria</taxon>
        <taxon>Bacillati</taxon>
        <taxon>Bacillota</taxon>
        <taxon>Bacilli</taxon>
        <taxon>Bacillales</taxon>
        <taxon>Paenibacillaceae</taxon>
        <taxon>Paenibacillus</taxon>
    </lineage>
</organism>
<evidence type="ECO:0000313" key="3">
    <source>
        <dbReference type="Proteomes" id="UP000192940"/>
    </source>
</evidence>
<sequence length="66" mass="7163">MSDKQTRFKQIMIAIAIIGVLGTVIPNLLDSSLPVAEKAVICITFLVCIPLLVTALYFIGKKLMKG</sequence>
<keyword evidence="1" id="KW-0812">Transmembrane</keyword>
<dbReference type="STRING" id="1313296.SAMN05661091_2227"/>
<dbReference type="EMBL" id="LT840184">
    <property type="protein sequence ID" value="SMF82708.1"/>
    <property type="molecule type" value="Genomic_DNA"/>
</dbReference>
<evidence type="ECO:0000313" key="2">
    <source>
        <dbReference type="EMBL" id="SMF82708.1"/>
    </source>
</evidence>
<feature type="transmembrane region" description="Helical" evidence="1">
    <location>
        <begin position="35"/>
        <end position="59"/>
    </location>
</feature>
<name>A0A1X7HB92_9BACL</name>
<dbReference type="AlphaFoldDB" id="A0A1X7HB92"/>
<gene>
    <name evidence="2" type="ORF">SAMN05661091_2227</name>
</gene>
<evidence type="ECO:0000256" key="1">
    <source>
        <dbReference type="SAM" id="Phobius"/>
    </source>
</evidence>